<dbReference type="Proteomes" id="UP000799291">
    <property type="component" value="Unassembled WGS sequence"/>
</dbReference>
<accession>A0A6G1IRV6</accession>
<organism evidence="1 2">
    <name type="scientific">Lentithecium fluviatile CBS 122367</name>
    <dbReference type="NCBI Taxonomy" id="1168545"/>
    <lineage>
        <taxon>Eukaryota</taxon>
        <taxon>Fungi</taxon>
        <taxon>Dikarya</taxon>
        <taxon>Ascomycota</taxon>
        <taxon>Pezizomycotina</taxon>
        <taxon>Dothideomycetes</taxon>
        <taxon>Pleosporomycetidae</taxon>
        <taxon>Pleosporales</taxon>
        <taxon>Massarineae</taxon>
        <taxon>Lentitheciaceae</taxon>
        <taxon>Lentithecium</taxon>
    </lineage>
</organism>
<proteinExistence type="predicted"/>
<dbReference type="AlphaFoldDB" id="A0A6G1IRV6"/>
<name>A0A6G1IRV6_9PLEO</name>
<evidence type="ECO:0000313" key="2">
    <source>
        <dbReference type="Proteomes" id="UP000799291"/>
    </source>
</evidence>
<gene>
    <name evidence="1" type="ORF">K458DRAFT_420912</name>
</gene>
<sequence length="106" mass="12316">MHKERKFTERVAEMRRRLTSNLLTQHLPTKSEYEEARSYFVTKSLAEVHNPGTRESELCIPWIVREVFRRRRELSLGLLPDPSPGLSLRLVTEAGDGDESLKVNRP</sequence>
<keyword evidence="2" id="KW-1185">Reference proteome</keyword>
<evidence type="ECO:0000313" key="1">
    <source>
        <dbReference type="EMBL" id="KAF2680987.1"/>
    </source>
</evidence>
<protein>
    <submittedName>
        <fullName evidence="1">Uncharacterized protein</fullName>
    </submittedName>
</protein>
<reference evidence="1" key="1">
    <citation type="journal article" date="2020" name="Stud. Mycol.">
        <title>101 Dothideomycetes genomes: a test case for predicting lifestyles and emergence of pathogens.</title>
        <authorList>
            <person name="Haridas S."/>
            <person name="Albert R."/>
            <person name="Binder M."/>
            <person name="Bloem J."/>
            <person name="Labutti K."/>
            <person name="Salamov A."/>
            <person name="Andreopoulos B."/>
            <person name="Baker S."/>
            <person name="Barry K."/>
            <person name="Bills G."/>
            <person name="Bluhm B."/>
            <person name="Cannon C."/>
            <person name="Castanera R."/>
            <person name="Culley D."/>
            <person name="Daum C."/>
            <person name="Ezra D."/>
            <person name="Gonzalez J."/>
            <person name="Henrissat B."/>
            <person name="Kuo A."/>
            <person name="Liang C."/>
            <person name="Lipzen A."/>
            <person name="Lutzoni F."/>
            <person name="Magnuson J."/>
            <person name="Mondo S."/>
            <person name="Nolan M."/>
            <person name="Ohm R."/>
            <person name="Pangilinan J."/>
            <person name="Park H.-J."/>
            <person name="Ramirez L."/>
            <person name="Alfaro M."/>
            <person name="Sun H."/>
            <person name="Tritt A."/>
            <person name="Yoshinaga Y."/>
            <person name="Zwiers L.-H."/>
            <person name="Turgeon B."/>
            <person name="Goodwin S."/>
            <person name="Spatafora J."/>
            <person name="Crous P."/>
            <person name="Grigoriev I."/>
        </authorList>
    </citation>
    <scope>NUCLEOTIDE SEQUENCE</scope>
    <source>
        <strain evidence="1">CBS 122367</strain>
    </source>
</reference>
<dbReference type="EMBL" id="MU005593">
    <property type="protein sequence ID" value="KAF2680987.1"/>
    <property type="molecule type" value="Genomic_DNA"/>
</dbReference>